<dbReference type="AlphaFoldDB" id="A0AA35KS52"/>
<evidence type="ECO:0000259" key="7">
    <source>
        <dbReference type="PROSITE" id="PS50089"/>
    </source>
</evidence>
<feature type="region of interest" description="Disordered" evidence="5">
    <location>
        <begin position="1"/>
        <end position="95"/>
    </location>
</feature>
<evidence type="ECO:0000256" key="4">
    <source>
        <dbReference type="PROSITE-ProRule" id="PRU00175"/>
    </source>
</evidence>
<proteinExistence type="predicted"/>
<evidence type="ECO:0000256" key="6">
    <source>
        <dbReference type="SAM" id="Phobius"/>
    </source>
</evidence>
<dbReference type="GO" id="GO:0008270">
    <property type="term" value="F:zinc ion binding"/>
    <property type="evidence" value="ECO:0007669"/>
    <property type="project" value="UniProtKB-KW"/>
</dbReference>
<keyword evidence="9" id="KW-1185">Reference proteome</keyword>
<keyword evidence="1" id="KW-0479">Metal-binding</keyword>
<dbReference type="InterPro" id="IPR051435">
    <property type="entry name" value="RING_finger_E3_ubiq-ligases"/>
</dbReference>
<feature type="domain" description="RING-type" evidence="7">
    <location>
        <begin position="136"/>
        <end position="182"/>
    </location>
</feature>
<protein>
    <submittedName>
        <fullName evidence="8">E3 ubiquitin-protein ligase RNF186</fullName>
    </submittedName>
</protein>
<sequence>METAAVTVQPEMSAARSHSPCKCLLERESSSPGGAEEGTDQGKSLKTAEGMQNTDPPEEEMQNTGDVGHMVGISGSEGAASPAGRPGLGAPNQPALDMNPPNSFPPAFWVATPLDSPAEKVNLGCSSAVPAADTDCVICFNRYSLSRLPKLLACQHVFCAVCLKLILRNDGKTWEIVCPICRKATSVFGGLICSLRDKEEAVLEPLPNPGWNAEGLFPLDARRGKLLARGTFHVNPDDGGSSDNVRVAAKRLVFLLLLSALLAALILPILDQGLLKWAICIAMGLGLALAGVLCFNPKWRCSSLCGSLPSWRMRASHITSVA</sequence>
<keyword evidence="3" id="KW-0862">Zinc</keyword>
<evidence type="ECO:0000313" key="9">
    <source>
        <dbReference type="Proteomes" id="UP001178461"/>
    </source>
</evidence>
<dbReference type="InterPro" id="IPR013083">
    <property type="entry name" value="Znf_RING/FYVE/PHD"/>
</dbReference>
<keyword evidence="6" id="KW-0812">Transmembrane</keyword>
<feature type="transmembrane region" description="Helical" evidence="6">
    <location>
        <begin position="252"/>
        <end position="270"/>
    </location>
</feature>
<keyword evidence="6" id="KW-0472">Membrane</keyword>
<dbReference type="Pfam" id="PF14634">
    <property type="entry name" value="zf-RING_5"/>
    <property type="match status" value="1"/>
</dbReference>
<dbReference type="GO" id="GO:0016567">
    <property type="term" value="P:protein ubiquitination"/>
    <property type="evidence" value="ECO:0007669"/>
    <property type="project" value="TreeGrafter"/>
</dbReference>
<dbReference type="InterPro" id="IPR001841">
    <property type="entry name" value="Znf_RING"/>
</dbReference>
<evidence type="ECO:0000313" key="8">
    <source>
        <dbReference type="EMBL" id="CAI5782622.1"/>
    </source>
</evidence>
<organism evidence="8 9">
    <name type="scientific">Podarcis lilfordi</name>
    <name type="common">Lilford's wall lizard</name>
    <dbReference type="NCBI Taxonomy" id="74358"/>
    <lineage>
        <taxon>Eukaryota</taxon>
        <taxon>Metazoa</taxon>
        <taxon>Chordata</taxon>
        <taxon>Craniata</taxon>
        <taxon>Vertebrata</taxon>
        <taxon>Euteleostomi</taxon>
        <taxon>Lepidosauria</taxon>
        <taxon>Squamata</taxon>
        <taxon>Bifurcata</taxon>
        <taxon>Unidentata</taxon>
        <taxon>Episquamata</taxon>
        <taxon>Laterata</taxon>
        <taxon>Lacertibaenia</taxon>
        <taxon>Lacertidae</taxon>
        <taxon>Podarcis</taxon>
    </lineage>
</organism>
<reference evidence="8" key="1">
    <citation type="submission" date="2022-12" db="EMBL/GenBank/DDBJ databases">
        <authorList>
            <person name="Alioto T."/>
            <person name="Alioto T."/>
            <person name="Gomez Garrido J."/>
        </authorList>
    </citation>
    <scope>NUCLEOTIDE SEQUENCE</scope>
</reference>
<keyword evidence="6" id="KW-1133">Transmembrane helix</keyword>
<feature type="transmembrane region" description="Helical" evidence="6">
    <location>
        <begin position="276"/>
        <end position="295"/>
    </location>
</feature>
<dbReference type="SMART" id="SM00184">
    <property type="entry name" value="RING"/>
    <property type="match status" value="1"/>
</dbReference>
<dbReference type="InterPro" id="IPR017907">
    <property type="entry name" value="Znf_RING_CS"/>
</dbReference>
<dbReference type="Proteomes" id="UP001178461">
    <property type="component" value="Chromosome 8"/>
</dbReference>
<evidence type="ECO:0000256" key="1">
    <source>
        <dbReference type="ARBA" id="ARBA00022723"/>
    </source>
</evidence>
<keyword evidence="2 4" id="KW-0863">Zinc-finger</keyword>
<dbReference type="PANTHER" id="PTHR22791:SF28">
    <property type="entry name" value="E3 UBIQUITIN-PROTEIN LIGASE RNF186"/>
    <property type="match status" value="1"/>
</dbReference>
<gene>
    <name evidence="8" type="ORF">PODLI_1B002963</name>
</gene>
<dbReference type="GO" id="GO:0061630">
    <property type="term" value="F:ubiquitin protein ligase activity"/>
    <property type="evidence" value="ECO:0007669"/>
    <property type="project" value="TreeGrafter"/>
</dbReference>
<accession>A0AA35KS52</accession>
<name>A0AA35KS52_9SAUR</name>
<evidence type="ECO:0000256" key="3">
    <source>
        <dbReference type="ARBA" id="ARBA00022833"/>
    </source>
</evidence>
<dbReference type="PANTHER" id="PTHR22791">
    <property type="entry name" value="RING-TYPE DOMAIN-CONTAINING PROTEIN"/>
    <property type="match status" value="1"/>
</dbReference>
<dbReference type="EMBL" id="OX395133">
    <property type="protein sequence ID" value="CAI5782622.1"/>
    <property type="molecule type" value="Genomic_DNA"/>
</dbReference>
<evidence type="ECO:0000256" key="5">
    <source>
        <dbReference type="SAM" id="MobiDB-lite"/>
    </source>
</evidence>
<dbReference type="PROSITE" id="PS50089">
    <property type="entry name" value="ZF_RING_2"/>
    <property type="match status" value="1"/>
</dbReference>
<dbReference type="Gene3D" id="3.30.40.10">
    <property type="entry name" value="Zinc/RING finger domain, C3HC4 (zinc finger)"/>
    <property type="match status" value="1"/>
</dbReference>
<dbReference type="PROSITE" id="PS00518">
    <property type="entry name" value="ZF_RING_1"/>
    <property type="match status" value="1"/>
</dbReference>
<dbReference type="SUPFAM" id="SSF57850">
    <property type="entry name" value="RING/U-box"/>
    <property type="match status" value="1"/>
</dbReference>
<evidence type="ECO:0000256" key="2">
    <source>
        <dbReference type="ARBA" id="ARBA00022771"/>
    </source>
</evidence>